<protein>
    <submittedName>
        <fullName evidence="1">Uncharacterized protein</fullName>
    </submittedName>
</protein>
<keyword evidence="2" id="KW-1185">Reference proteome</keyword>
<dbReference type="EMBL" id="BAAAQX010000075">
    <property type="protein sequence ID" value="GAA2219326.1"/>
    <property type="molecule type" value="Genomic_DNA"/>
</dbReference>
<evidence type="ECO:0000313" key="2">
    <source>
        <dbReference type="Proteomes" id="UP001499843"/>
    </source>
</evidence>
<sequence>MDVAVTRIELPRPVRAAASDGSTVWCVADDGVRVYTPSGRPLEGGTARGALGGGASGALGGARQGATMPEWLSLAAVPGTVAGIGPVPGTLAETVLVPRAFAGPPAPDPLPTGTLAGATGDHVHWLDPSGTETASARFTGRVVAGGGAIWAVGDGVARRLAEPGVLGEPLELPALDACAVEGDRLWWTSKRDDVLRGGPKEVELGRRRRGAMAVCAGSLWISVTGGLLRVSAWSGEPGRFVRAPEGPVPFLVCANGVLVGGVRDLFALAPAAGAALRPIGLALDAPPALMIAAGRHVWVFPEGLSGALIVTPG</sequence>
<gene>
    <name evidence="1" type="ORF">GCM10009850_120520</name>
</gene>
<dbReference type="Proteomes" id="UP001499843">
    <property type="component" value="Unassembled WGS sequence"/>
</dbReference>
<proteinExistence type="predicted"/>
<name>A0ABN3D4F6_9ACTN</name>
<evidence type="ECO:0000313" key="1">
    <source>
        <dbReference type="EMBL" id="GAA2219326.1"/>
    </source>
</evidence>
<dbReference type="RefSeq" id="WP_344496313.1">
    <property type="nucleotide sequence ID" value="NZ_BAAAQX010000075.1"/>
</dbReference>
<organism evidence="1 2">
    <name type="scientific">Nonomuraea monospora</name>
    <dbReference type="NCBI Taxonomy" id="568818"/>
    <lineage>
        <taxon>Bacteria</taxon>
        <taxon>Bacillati</taxon>
        <taxon>Actinomycetota</taxon>
        <taxon>Actinomycetes</taxon>
        <taxon>Streptosporangiales</taxon>
        <taxon>Streptosporangiaceae</taxon>
        <taxon>Nonomuraea</taxon>
    </lineage>
</organism>
<comment type="caution">
    <text evidence="1">The sequence shown here is derived from an EMBL/GenBank/DDBJ whole genome shotgun (WGS) entry which is preliminary data.</text>
</comment>
<accession>A0ABN3D4F6</accession>
<reference evidence="1 2" key="1">
    <citation type="journal article" date="2019" name="Int. J. Syst. Evol. Microbiol.">
        <title>The Global Catalogue of Microorganisms (GCM) 10K type strain sequencing project: providing services to taxonomists for standard genome sequencing and annotation.</title>
        <authorList>
            <consortium name="The Broad Institute Genomics Platform"/>
            <consortium name="The Broad Institute Genome Sequencing Center for Infectious Disease"/>
            <person name="Wu L."/>
            <person name="Ma J."/>
        </authorList>
    </citation>
    <scope>NUCLEOTIDE SEQUENCE [LARGE SCALE GENOMIC DNA]</scope>
    <source>
        <strain evidence="1 2">JCM 16114</strain>
    </source>
</reference>